<feature type="compositionally biased region" description="Polar residues" evidence="16">
    <location>
        <begin position="300"/>
        <end position="322"/>
    </location>
</feature>
<dbReference type="GO" id="GO:0005905">
    <property type="term" value="C:clathrin-coated pit"/>
    <property type="evidence" value="ECO:0007669"/>
    <property type="project" value="UniProtKB-KW"/>
</dbReference>
<evidence type="ECO:0000256" key="14">
    <source>
        <dbReference type="ARBA" id="ARBA00081660"/>
    </source>
</evidence>
<evidence type="ECO:0000256" key="9">
    <source>
        <dbReference type="ARBA" id="ARBA00023136"/>
    </source>
</evidence>
<dbReference type="GO" id="GO:0000149">
    <property type="term" value="F:SNARE binding"/>
    <property type="evidence" value="ECO:0007669"/>
    <property type="project" value="TreeGrafter"/>
</dbReference>
<keyword evidence="19" id="KW-1185">Reference proteome</keyword>
<dbReference type="Gene3D" id="1.20.58.150">
    <property type="entry name" value="ANTH domain"/>
    <property type="match status" value="1"/>
</dbReference>
<evidence type="ECO:0000259" key="17">
    <source>
        <dbReference type="PROSITE" id="PS50942"/>
    </source>
</evidence>
<keyword evidence="9" id="KW-0472">Membrane</keyword>
<evidence type="ECO:0000313" key="19">
    <source>
        <dbReference type="Proteomes" id="UP000233220"/>
    </source>
</evidence>
<evidence type="ECO:0000256" key="8">
    <source>
        <dbReference type="ARBA" id="ARBA00022927"/>
    </source>
</evidence>
<evidence type="ECO:0000256" key="11">
    <source>
        <dbReference type="ARBA" id="ARBA00023180"/>
    </source>
</evidence>
<dbReference type="Ensembl" id="ENSSBOT00000043554.1">
    <property type="protein sequence ID" value="ENSSBOP00000026681.1"/>
    <property type="gene ID" value="ENSSBOG00000029389.1"/>
</dbReference>
<keyword evidence="11" id="KW-0325">Glycoprotein</keyword>
<dbReference type="GO" id="GO:0032050">
    <property type="term" value="F:clathrin heavy chain binding"/>
    <property type="evidence" value="ECO:0007669"/>
    <property type="project" value="TreeGrafter"/>
</dbReference>
<feature type="compositionally biased region" description="Polar residues" evidence="16">
    <location>
        <begin position="846"/>
        <end position="858"/>
    </location>
</feature>
<dbReference type="Pfam" id="PF07651">
    <property type="entry name" value="ANTH"/>
    <property type="match status" value="1"/>
</dbReference>
<evidence type="ECO:0000256" key="3">
    <source>
        <dbReference type="ARBA" id="ARBA00008011"/>
    </source>
</evidence>
<feature type="region of interest" description="Disordered" evidence="16">
    <location>
        <begin position="285"/>
        <end position="323"/>
    </location>
</feature>
<keyword evidence="7" id="KW-0597">Phosphoprotein</keyword>
<evidence type="ECO:0000256" key="10">
    <source>
        <dbReference type="ARBA" id="ARBA00023176"/>
    </source>
</evidence>
<evidence type="ECO:0000256" key="15">
    <source>
        <dbReference type="ARBA" id="ARBA00083065"/>
    </source>
</evidence>
<sequence>MSGQTLTDRIAAAQYSVTGSAVARAVCKATTHEVMGPKKKHLDYLIQATNETNVNIPQMADTLFERATNSSWVVVFKALVTTHHLMVHGNERFIQYLASRNTLFNLSNFLDKSGSHGYDMSTFIRRYSRYLNEKAFSYRQMAFDFARVKKGADGVMRTMAPEKLLKSMPILQGQIDALLEFDVHPNELTNGVINAAFMLLFKDLIKLFACYNDGVINLLEKFFEMKKGQCKDALEIYKRFLTRMTRVSEFLKVAEQVGIDKGDIPDLTQAPSSLMETLEQHLNTLEGKKPGNKSGAPSPLSKSSPATTVTSPNSTPAKTIDTSPPVDLFATASAAVPVSASKPSSDLLDLQPDFSSGGAAAAAAPAPPPPAGGATAWGDLLGEDSLAALSSVPSEAQISDPFAPEPTPPTTTAEIATASASASTTTTVTAVTAEVDLFGDAFAASPGEAPAASEGAAAPATPTPVAAALDACSGNDPFAPSEGSAEAAPELDLFAMKPPETSVPVVTPTASTAPPVPATAPSPAPAVAAAAAATTTATAAATTTTTTSAATATTAPPALDIFGDLFESAPEVAAAPKPDAAPSIDLFGTDAFSSPPQGASPVPESSLTADLLSDAFGSSASEPQPAPQAASTSSASADLLAGFGGSFMAPSPSPVTPAQNNLLQPNFEAAFGTTPSTSSSSSFDPSVFDGLGDLLMPTMAPAGQPAPVSMVPPSPAMAASKALGSDLDSSLASLVGNLGISGTTSKKGDLQWNAGEKKLTGGANWQPKVAPATWSAGVPQSAPLQGAVPPTSSVPPVAGAPSVGQPGAGFGMPPAGTGMPMMPQQPVMFAQPMMRPPFGAAAVPGTQLSPSPTPATQSPKKPPAKDPLADLNIKDFL</sequence>
<dbReference type="Gene3D" id="1.25.40.90">
    <property type="match status" value="1"/>
</dbReference>
<organism evidence="18 19">
    <name type="scientific">Saimiri boliviensis boliviensis</name>
    <name type="common">Bolivian squirrel monkey</name>
    <dbReference type="NCBI Taxonomy" id="39432"/>
    <lineage>
        <taxon>Eukaryota</taxon>
        <taxon>Metazoa</taxon>
        <taxon>Chordata</taxon>
        <taxon>Craniata</taxon>
        <taxon>Vertebrata</taxon>
        <taxon>Euteleostomi</taxon>
        <taxon>Mammalia</taxon>
        <taxon>Eutheria</taxon>
        <taxon>Euarchontoglires</taxon>
        <taxon>Primates</taxon>
        <taxon>Haplorrhini</taxon>
        <taxon>Platyrrhini</taxon>
        <taxon>Cebidae</taxon>
        <taxon>Saimiriinae</taxon>
        <taxon>Saimiri</taxon>
    </lineage>
</organism>
<dbReference type="GO" id="GO:0008021">
    <property type="term" value="C:synaptic vesicle"/>
    <property type="evidence" value="ECO:0007669"/>
    <property type="project" value="TreeGrafter"/>
</dbReference>
<proteinExistence type="inferred from homology"/>
<dbReference type="GO" id="GO:0048259">
    <property type="term" value="P:regulation of receptor-mediated endocytosis"/>
    <property type="evidence" value="ECO:0007669"/>
    <property type="project" value="UniProtKB-ARBA"/>
</dbReference>
<dbReference type="PROSITE" id="PS50942">
    <property type="entry name" value="ENTH"/>
    <property type="match status" value="1"/>
</dbReference>
<dbReference type="Proteomes" id="UP000233220">
    <property type="component" value="Unplaced"/>
</dbReference>
<dbReference type="AlphaFoldDB" id="A0A2K6U447"/>
<reference evidence="18" key="2">
    <citation type="submission" date="2025-09" db="UniProtKB">
        <authorList>
            <consortium name="Ensembl"/>
        </authorList>
    </citation>
    <scope>IDENTIFICATION</scope>
</reference>
<accession>A0A2K6U447</accession>
<evidence type="ECO:0000256" key="13">
    <source>
        <dbReference type="ARBA" id="ARBA00070426"/>
    </source>
</evidence>
<comment type="similarity">
    <text evidence="3">Belongs to the PICALM/SNAP91 family.</text>
</comment>
<evidence type="ECO:0000256" key="1">
    <source>
        <dbReference type="ARBA" id="ARBA00004236"/>
    </source>
</evidence>
<evidence type="ECO:0000256" key="6">
    <source>
        <dbReference type="ARBA" id="ARBA00022481"/>
    </source>
</evidence>
<evidence type="ECO:0000256" key="12">
    <source>
        <dbReference type="ARBA" id="ARBA00062465"/>
    </source>
</evidence>
<dbReference type="SUPFAM" id="SSF89009">
    <property type="entry name" value="GAT-like domain"/>
    <property type="match status" value="1"/>
</dbReference>
<feature type="region of interest" description="Disordered" evidence="16">
    <location>
        <begin position="573"/>
        <end position="606"/>
    </location>
</feature>
<dbReference type="SUPFAM" id="SSF48464">
    <property type="entry name" value="ENTH/VHS domain"/>
    <property type="match status" value="1"/>
</dbReference>
<evidence type="ECO:0000256" key="7">
    <source>
        <dbReference type="ARBA" id="ARBA00022553"/>
    </source>
</evidence>
<dbReference type="CDD" id="cd16985">
    <property type="entry name" value="ANTH_N_AP180"/>
    <property type="match status" value="1"/>
</dbReference>
<evidence type="ECO:0000256" key="2">
    <source>
        <dbReference type="ARBA" id="ARBA00004277"/>
    </source>
</evidence>
<dbReference type="PANTHER" id="PTHR22951:SF4">
    <property type="entry name" value="CLATHRIN COAT ASSEMBLY PROTEIN AP180"/>
    <property type="match status" value="1"/>
</dbReference>
<dbReference type="GO" id="GO:0098894">
    <property type="term" value="C:extrinsic component of presynaptic endocytic zone membrane"/>
    <property type="evidence" value="ECO:0007669"/>
    <property type="project" value="TreeGrafter"/>
</dbReference>
<protein>
    <recommendedName>
        <fullName evidence="13">Clathrin coat assembly protein AP180</fullName>
    </recommendedName>
    <alternativeName>
        <fullName evidence="15">91 kDa synaptosomal-associated protein</fullName>
    </alternativeName>
    <alternativeName>
        <fullName evidence="14">Clathrin coat-associated protein AP180</fullName>
    </alternativeName>
</protein>
<feature type="region of interest" description="Disordered" evidence="16">
    <location>
        <begin position="775"/>
        <end position="795"/>
    </location>
</feature>
<feature type="region of interest" description="Disordered" evidence="16">
    <location>
        <begin position="838"/>
        <end position="877"/>
    </location>
</feature>
<dbReference type="InterPro" id="IPR011417">
    <property type="entry name" value="ANTH_dom"/>
</dbReference>
<dbReference type="GO" id="GO:0005546">
    <property type="term" value="F:phosphatidylinositol-4,5-bisphosphate binding"/>
    <property type="evidence" value="ECO:0007669"/>
    <property type="project" value="TreeGrafter"/>
</dbReference>
<feature type="region of interest" description="Disordered" evidence="16">
    <location>
        <begin position="342"/>
        <end position="378"/>
    </location>
</feature>
<dbReference type="GeneTree" id="ENSGT00950000183068"/>
<dbReference type="GO" id="GO:0005545">
    <property type="term" value="F:1-phosphatidylinositol binding"/>
    <property type="evidence" value="ECO:0007669"/>
    <property type="project" value="InterPro"/>
</dbReference>
<dbReference type="FunFam" id="1.25.40.90:FF:000001">
    <property type="entry name" value="phosphatidylinositol-binding clathrin assembly protein-like isoform X1"/>
    <property type="match status" value="1"/>
</dbReference>
<dbReference type="InterPro" id="IPR014712">
    <property type="entry name" value="ANTH_dom_sf"/>
</dbReference>
<dbReference type="GO" id="GO:0016185">
    <property type="term" value="P:synaptic vesicle budding from presynaptic endocytic zone membrane"/>
    <property type="evidence" value="ECO:0007669"/>
    <property type="project" value="TreeGrafter"/>
</dbReference>
<feature type="domain" description="ENTH" evidence="17">
    <location>
        <begin position="14"/>
        <end position="145"/>
    </location>
</feature>
<name>A0A2K6U447_SAIBB</name>
<gene>
    <name evidence="18" type="primary">SNAP91</name>
</gene>
<evidence type="ECO:0000256" key="5">
    <source>
        <dbReference type="ARBA" id="ARBA00022475"/>
    </source>
</evidence>
<keyword evidence="5" id="KW-1003">Cell membrane</keyword>
<keyword evidence="10" id="KW-0168">Coated pit</keyword>
<keyword evidence="8" id="KW-0653">Protein transport</keyword>
<evidence type="ECO:0000313" key="18">
    <source>
        <dbReference type="Ensembl" id="ENSSBOP00000026681.1"/>
    </source>
</evidence>
<dbReference type="InterPro" id="IPR045192">
    <property type="entry name" value="AP180-like"/>
</dbReference>
<feature type="region of interest" description="Disordered" evidence="16">
    <location>
        <begin position="391"/>
        <end position="412"/>
    </location>
</feature>
<reference evidence="18" key="1">
    <citation type="submission" date="2025-08" db="UniProtKB">
        <authorList>
            <consortium name="Ensembl"/>
        </authorList>
    </citation>
    <scope>IDENTIFICATION</scope>
</reference>
<feature type="compositionally biased region" description="Low complexity" evidence="16">
    <location>
        <begin position="786"/>
        <end position="795"/>
    </location>
</feature>
<dbReference type="GO" id="GO:0048268">
    <property type="term" value="P:clathrin coat assembly"/>
    <property type="evidence" value="ECO:0007669"/>
    <property type="project" value="InterPro"/>
</dbReference>
<dbReference type="FunFam" id="1.20.58.150:FF:000002">
    <property type="entry name" value="clathrin coat assembly protein AP180"/>
    <property type="match status" value="1"/>
</dbReference>
<evidence type="ECO:0000256" key="4">
    <source>
        <dbReference type="ARBA" id="ARBA00022448"/>
    </source>
</evidence>
<keyword evidence="6" id="KW-0488">Methylation</keyword>
<feature type="compositionally biased region" description="Basic and acidic residues" evidence="16">
    <location>
        <begin position="863"/>
        <end position="877"/>
    </location>
</feature>
<dbReference type="InterPro" id="IPR008942">
    <property type="entry name" value="ENTH_VHS"/>
</dbReference>
<evidence type="ECO:0000256" key="16">
    <source>
        <dbReference type="SAM" id="MobiDB-lite"/>
    </source>
</evidence>
<comment type="subcellular location">
    <subcellularLocation>
        <location evidence="1">Cell membrane</location>
    </subcellularLocation>
    <subcellularLocation>
        <location evidence="2">Membrane</location>
        <location evidence="2">Coated pit</location>
        <topology evidence="2">Peripheral membrane protein</topology>
        <orientation evidence="2">Cytoplasmic side</orientation>
    </subcellularLocation>
</comment>
<feature type="compositionally biased region" description="Polar residues" evidence="16">
    <location>
        <begin position="591"/>
        <end position="606"/>
    </location>
</feature>
<keyword evidence="4" id="KW-0813">Transport</keyword>
<dbReference type="GO" id="GO:0015031">
    <property type="term" value="P:protein transport"/>
    <property type="evidence" value="ECO:0007669"/>
    <property type="project" value="UniProtKB-KW"/>
</dbReference>
<dbReference type="SMART" id="SM00273">
    <property type="entry name" value="ENTH"/>
    <property type="match status" value="1"/>
</dbReference>
<comment type="subunit">
    <text evidence="12">Binds AP2A2. Interacts with AP2B1; clathrin competes with SNAP91.</text>
</comment>
<dbReference type="GO" id="GO:0072583">
    <property type="term" value="P:clathrin-dependent endocytosis"/>
    <property type="evidence" value="ECO:0007669"/>
    <property type="project" value="InterPro"/>
</dbReference>
<dbReference type="PANTHER" id="PTHR22951">
    <property type="entry name" value="CLATHRIN ASSEMBLY PROTEIN"/>
    <property type="match status" value="1"/>
</dbReference>
<dbReference type="InterPro" id="IPR013809">
    <property type="entry name" value="ENTH"/>
</dbReference>
<dbReference type="GO" id="GO:0030136">
    <property type="term" value="C:clathrin-coated vesicle"/>
    <property type="evidence" value="ECO:0007669"/>
    <property type="project" value="InterPro"/>
</dbReference>